<dbReference type="PANTHER" id="PTHR24291">
    <property type="entry name" value="CYTOCHROME P450 FAMILY 4"/>
    <property type="match status" value="1"/>
</dbReference>
<dbReference type="PRINTS" id="PR00463">
    <property type="entry name" value="EP450I"/>
</dbReference>
<accession>A0A7W7CC33</accession>
<dbReference type="GO" id="GO:0020037">
    <property type="term" value="F:heme binding"/>
    <property type="evidence" value="ECO:0007669"/>
    <property type="project" value="InterPro"/>
</dbReference>
<dbReference type="GO" id="GO:0005506">
    <property type="term" value="F:iron ion binding"/>
    <property type="evidence" value="ECO:0007669"/>
    <property type="project" value="InterPro"/>
</dbReference>
<proteinExistence type="inferred from homology"/>
<evidence type="ECO:0000256" key="7">
    <source>
        <dbReference type="PIRSR" id="PIRSR602401-1"/>
    </source>
</evidence>
<sequence>MAHATVVKAPNRLPVLGNALALAKGRLNYLETLAPLGDIVEIGVGGQPYYLINNPDLLHQVLTADSDKFDKGRFFEHVKLFLGNGLMTCAKAEHRRQRRMIQPAFSQAALRQYAAIVAEGAEQQVGRYAEGQVLELYPELQRLTMVLMSKTIFSGDDFDEVSVSLADLLPEFLKGILRQTLMPADFLNKLPLPANIRFQRARTTIRGAVGAAVTRHLDTGQNSTDLMSQLIAARDEHGAGLSHELLVDQVVTFLMAGSETSASTMSWFLYAMINAPELEQEIAEELAEVLQGRPPTVADLPRLGKLNRALMETLRLYCPVWFQTRRTITPVTLGGVEFPVGRNFLYSFAAMHRDPAAFPDPLEFRPDRWLRPTHPRNVFIPFGSGARKCIGDNFSMLSNALVLASFLQRWTFSREGGQEVKAFAGAVLHPQGLRLRLSSRQAAYAVAGQPRRPGPVR</sequence>
<evidence type="ECO:0000256" key="3">
    <source>
        <dbReference type="ARBA" id="ARBA00022723"/>
    </source>
</evidence>
<reference evidence="9 10" key="1">
    <citation type="submission" date="2020-08" db="EMBL/GenBank/DDBJ databases">
        <title>Sequencing the genomes of 1000 actinobacteria strains.</title>
        <authorList>
            <person name="Klenk H.-P."/>
        </authorList>
    </citation>
    <scope>NUCLEOTIDE SEQUENCE [LARGE SCALE GENOMIC DNA]</scope>
    <source>
        <strain evidence="9 10">DSM 44230</strain>
    </source>
</reference>
<evidence type="ECO:0000256" key="2">
    <source>
        <dbReference type="ARBA" id="ARBA00022617"/>
    </source>
</evidence>
<keyword evidence="2 7" id="KW-0349">Heme</keyword>
<dbReference type="EC" id="1.14.15.32" evidence="9"/>
<evidence type="ECO:0000256" key="5">
    <source>
        <dbReference type="ARBA" id="ARBA00023004"/>
    </source>
</evidence>
<dbReference type="RefSeq" id="WP_185004224.1">
    <property type="nucleotide sequence ID" value="NZ_BAAAUI010000028.1"/>
</dbReference>
<dbReference type="PANTHER" id="PTHR24291:SF50">
    <property type="entry name" value="BIFUNCTIONAL ALBAFLAVENONE MONOOXYGENASE_TERPENE SYNTHASE"/>
    <property type="match status" value="1"/>
</dbReference>
<keyword evidence="5 7" id="KW-0408">Iron</keyword>
<evidence type="ECO:0000256" key="1">
    <source>
        <dbReference type="ARBA" id="ARBA00010617"/>
    </source>
</evidence>
<dbReference type="Pfam" id="PF00067">
    <property type="entry name" value="p450"/>
    <property type="match status" value="1"/>
</dbReference>
<dbReference type="Proteomes" id="UP000533598">
    <property type="component" value="Unassembled WGS sequence"/>
</dbReference>
<dbReference type="AlphaFoldDB" id="A0A7W7CC33"/>
<dbReference type="InterPro" id="IPR036396">
    <property type="entry name" value="Cyt_P450_sf"/>
</dbReference>
<protein>
    <submittedName>
        <fullName evidence="9">Pentalenene oxygenase</fullName>
        <ecNumber evidence="9">1.14.15.32</ecNumber>
    </submittedName>
</protein>
<evidence type="ECO:0000256" key="4">
    <source>
        <dbReference type="ARBA" id="ARBA00023002"/>
    </source>
</evidence>
<comment type="similarity">
    <text evidence="1 8">Belongs to the cytochrome P450 family.</text>
</comment>
<dbReference type="InterPro" id="IPR002401">
    <property type="entry name" value="Cyt_P450_E_grp-I"/>
</dbReference>
<evidence type="ECO:0000256" key="8">
    <source>
        <dbReference type="RuleBase" id="RU000461"/>
    </source>
</evidence>
<dbReference type="EMBL" id="JACHMH010000001">
    <property type="protein sequence ID" value="MBB4678388.1"/>
    <property type="molecule type" value="Genomic_DNA"/>
</dbReference>
<dbReference type="SUPFAM" id="SSF48264">
    <property type="entry name" value="Cytochrome P450"/>
    <property type="match status" value="1"/>
</dbReference>
<keyword evidence="6 8" id="KW-0503">Monooxygenase</keyword>
<dbReference type="Gene3D" id="1.10.630.10">
    <property type="entry name" value="Cytochrome P450"/>
    <property type="match status" value="1"/>
</dbReference>
<keyword evidence="4 8" id="KW-0560">Oxidoreductase</keyword>
<evidence type="ECO:0000313" key="10">
    <source>
        <dbReference type="Proteomes" id="UP000533598"/>
    </source>
</evidence>
<evidence type="ECO:0000256" key="6">
    <source>
        <dbReference type="ARBA" id="ARBA00023033"/>
    </source>
</evidence>
<comment type="cofactor">
    <cofactor evidence="7">
        <name>heme</name>
        <dbReference type="ChEBI" id="CHEBI:30413"/>
    </cofactor>
</comment>
<dbReference type="GO" id="GO:0016705">
    <property type="term" value="F:oxidoreductase activity, acting on paired donors, with incorporation or reduction of molecular oxygen"/>
    <property type="evidence" value="ECO:0007669"/>
    <property type="project" value="InterPro"/>
</dbReference>
<dbReference type="InterPro" id="IPR050196">
    <property type="entry name" value="Cytochrome_P450_Monoox"/>
</dbReference>
<keyword evidence="10" id="KW-1185">Reference proteome</keyword>
<organism evidence="9 10">
    <name type="scientific">Crossiella cryophila</name>
    <dbReference type="NCBI Taxonomy" id="43355"/>
    <lineage>
        <taxon>Bacteria</taxon>
        <taxon>Bacillati</taxon>
        <taxon>Actinomycetota</taxon>
        <taxon>Actinomycetes</taxon>
        <taxon>Pseudonocardiales</taxon>
        <taxon>Pseudonocardiaceae</taxon>
        <taxon>Crossiella</taxon>
    </lineage>
</organism>
<gene>
    <name evidence="9" type="ORF">HNR67_004506</name>
</gene>
<dbReference type="GO" id="GO:0004497">
    <property type="term" value="F:monooxygenase activity"/>
    <property type="evidence" value="ECO:0007669"/>
    <property type="project" value="UniProtKB-KW"/>
</dbReference>
<keyword evidence="3 7" id="KW-0479">Metal-binding</keyword>
<comment type="caution">
    <text evidence="9">The sequence shown here is derived from an EMBL/GenBank/DDBJ whole genome shotgun (WGS) entry which is preliminary data.</text>
</comment>
<dbReference type="InterPro" id="IPR001128">
    <property type="entry name" value="Cyt_P450"/>
</dbReference>
<name>A0A7W7CC33_9PSEU</name>
<dbReference type="PRINTS" id="PR00385">
    <property type="entry name" value="P450"/>
</dbReference>
<evidence type="ECO:0000313" key="9">
    <source>
        <dbReference type="EMBL" id="MBB4678388.1"/>
    </source>
</evidence>
<dbReference type="InterPro" id="IPR017972">
    <property type="entry name" value="Cyt_P450_CS"/>
</dbReference>
<dbReference type="PROSITE" id="PS00086">
    <property type="entry name" value="CYTOCHROME_P450"/>
    <property type="match status" value="1"/>
</dbReference>
<feature type="binding site" description="axial binding residue" evidence="7">
    <location>
        <position position="389"/>
    </location>
    <ligand>
        <name>heme</name>
        <dbReference type="ChEBI" id="CHEBI:30413"/>
    </ligand>
    <ligandPart>
        <name>Fe</name>
        <dbReference type="ChEBI" id="CHEBI:18248"/>
    </ligandPart>
</feature>